<accession>A0ABV9V8X0</accession>
<dbReference type="GeneID" id="96256736"/>
<dbReference type="SUPFAM" id="SSF56349">
    <property type="entry name" value="DNA breaking-rejoining enzymes"/>
    <property type="match status" value="1"/>
</dbReference>
<feature type="region of interest" description="Disordered" evidence="4">
    <location>
        <begin position="210"/>
        <end position="271"/>
    </location>
</feature>
<organism evidence="6 7">
    <name type="scientific">Streptomyces atroolivaceus</name>
    <dbReference type="NCBI Taxonomy" id="66869"/>
    <lineage>
        <taxon>Bacteria</taxon>
        <taxon>Bacillati</taxon>
        <taxon>Actinomycetota</taxon>
        <taxon>Actinomycetes</taxon>
        <taxon>Kitasatosporales</taxon>
        <taxon>Streptomycetaceae</taxon>
        <taxon>Streptomyces</taxon>
    </lineage>
</organism>
<dbReference type="CDD" id="cd01189">
    <property type="entry name" value="INT_ICEBs1_C_like"/>
    <property type="match status" value="1"/>
</dbReference>
<feature type="compositionally biased region" description="Basic and acidic residues" evidence="4">
    <location>
        <begin position="246"/>
        <end position="258"/>
    </location>
</feature>
<reference evidence="7" key="1">
    <citation type="journal article" date="2019" name="Int. J. Syst. Evol. Microbiol.">
        <title>The Global Catalogue of Microorganisms (GCM) 10K type strain sequencing project: providing services to taxonomists for standard genome sequencing and annotation.</title>
        <authorList>
            <consortium name="The Broad Institute Genomics Platform"/>
            <consortium name="The Broad Institute Genome Sequencing Center for Infectious Disease"/>
            <person name="Wu L."/>
            <person name="Ma J."/>
        </authorList>
    </citation>
    <scope>NUCLEOTIDE SEQUENCE [LARGE SCALE GENOMIC DNA]</scope>
    <source>
        <strain evidence="7">ICMP 257</strain>
    </source>
</reference>
<dbReference type="InterPro" id="IPR011010">
    <property type="entry name" value="DNA_brk_join_enz"/>
</dbReference>
<comment type="caution">
    <text evidence="6">The sequence shown here is derived from an EMBL/GenBank/DDBJ whole genome shotgun (WGS) entry which is preliminary data.</text>
</comment>
<evidence type="ECO:0000313" key="6">
    <source>
        <dbReference type="EMBL" id="MFC4979464.1"/>
    </source>
</evidence>
<dbReference type="Gene3D" id="1.10.443.10">
    <property type="entry name" value="Intergrase catalytic core"/>
    <property type="match status" value="1"/>
</dbReference>
<evidence type="ECO:0000256" key="4">
    <source>
        <dbReference type="SAM" id="MobiDB-lite"/>
    </source>
</evidence>
<protein>
    <submittedName>
        <fullName evidence="6">Site-specific integrase</fullName>
    </submittedName>
</protein>
<dbReference type="PANTHER" id="PTHR30349:SF41">
    <property type="entry name" value="INTEGRASE_RECOMBINASE PROTEIN MJ0367-RELATED"/>
    <property type="match status" value="1"/>
</dbReference>
<keyword evidence="3" id="KW-0233">DNA recombination</keyword>
<evidence type="ECO:0000256" key="3">
    <source>
        <dbReference type="ARBA" id="ARBA00023172"/>
    </source>
</evidence>
<dbReference type="Proteomes" id="UP001595908">
    <property type="component" value="Unassembled WGS sequence"/>
</dbReference>
<proteinExistence type="inferred from homology"/>
<dbReference type="RefSeq" id="WP_244300278.1">
    <property type="nucleotide sequence ID" value="NZ_JBHSJE010000003.1"/>
</dbReference>
<dbReference type="InterPro" id="IPR002104">
    <property type="entry name" value="Integrase_catalytic"/>
</dbReference>
<keyword evidence="2" id="KW-0238">DNA-binding</keyword>
<feature type="compositionally biased region" description="Low complexity" evidence="4">
    <location>
        <begin position="215"/>
        <end position="228"/>
    </location>
</feature>
<name>A0ABV9V8X0_STRAZ</name>
<dbReference type="InterPro" id="IPR050090">
    <property type="entry name" value="Tyrosine_recombinase_XerCD"/>
</dbReference>
<dbReference type="PANTHER" id="PTHR30349">
    <property type="entry name" value="PHAGE INTEGRASE-RELATED"/>
    <property type="match status" value="1"/>
</dbReference>
<comment type="similarity">
    <text evidence="1">Belongs to the 'phage' integrase family.</text>
</comment>
<sequence length="271" mass="29798">MADLFEVLIGTGMRKGEALGLHRDDVHLDQGVLYIRCTLSAVDNQRLVLTTPKTRSSRDWVAISPRVTTALRRRARSAPSLRGDPNNPFPGLVFCQPDGRPLGPHLVLDRLHRLSEEAGVPRVTVHDLRHLAATITITAGVPLTVVSKTLRHSTLSTTANLYSHLTRQAAHQAVDTIDHTLTTAARAADSPTRPARLRPPRDHLHRLRKALGRFRSPAPSASRTSPGPGVRPHCDHHAPRRTKGRPLTDERTTSDLRFRTVGTTGFEPATP</sequence>
<evidence type="ECO:0000256" key="1">
    <source>
        <dbReference type="ARBA" id="ARBA00008857"/>
    </source>
</evidence>
<evidence type="ECO:0000313" key="7">
    <source>
        <dbReference type="Proteomes" id="UP001595908"/>
    </source>
</evidence>
<feature type="domain" description="Tyr recombinase" evidence="5">
    <location>
        <begin position="1"/>
        <end position="175"/>
    </location>
</feature>
<dbReference type="InterPro" id="IPR013762">
    <property type="entry name" value="Integrase-like_cat_sf"/>
</dbReference>
<dbReference type="PROSITE" id="PS51898">
    <property type="entry name" value="TYR_RECOMBINASE"/>
    <property type="match status" value="1"/>
</dbReference>
<keyword evidence="7" id="KW-1185">Reference proteome</keyword>
<evidence type="ECO:0000259" key="5">
    <source>
        <dbReference type="PROSITE" id="PS51898"/>
    </source>
</evidence>
<dbReference type="Pfam" id="PF00589">
    <property type="entry name" value="Phage_integrase"/>
    <property type="match status" value="1"/>
</dbReference>
<gene>
    <name evidence="6" type="ORF">ACFPL4_13975</name>
</gene>
<evidence type="ECO:0000256" key="2">
    <source>
        <dbReference type="ARBA" id="ARBA00023125"/>
    </source>
</evidence>
<dbReference type="EMBL" id="JBHSJE010000003">
    <property type="protein sequence ID" value="MFC4979464.1"/>
    <property type="molecule type" value="Genomic_DNA"/>
</dbReference>